<dbReference type="AlphaFoldDB" id="A0A316ECB1"/>
<name>A0A316ECB1_9BACT</name>
<organism evidence="2 3">
    <name type="scientific">Arcicella aurantiaca</name>
    <dbReference type="NCBI Taxonomy" id="591202"/>
    <lineage>
        <taxon>Bacteria</taxon>
        <taxon>Pseudomonadati</taxon>
        <taxon>Bacteroidota</taxon>
        <taxon>Cytophagia</taxon>
        <taxon>Cytophagales</taxon>
        <taxon>Flectobacillaceae</taxon>
        <taxon>Arcicella</taxon>
    </lineage>
</organism>
<dbReference type="EMBL" id="QGGO01000012">
    <property type="protein sequence ID" value="PWK26413.1"/>
    <property type="molecule type" value="Genomic_DNA"/>
</dbReference>
<evidence type="ECO:0000313" key="2">
    <source>
        <dbReference type="EMBL" id="PWK26413.1"/>
    </source>
</evidence>
<dbReference type="Proteomes" id="UP000245489">
    <property type="component" value="Unassembled WGS sequence"/>
</dbReference>
<proteinExistence type="predicted"/>
<evidence type="ECO:0000313" key="3">
    <source>
        <dbReference type="Proteomes" id="UP000245489"/>
    </source>
</evidence>
<reference evidence="2 3" key="1">
    <citation type="submission" date="2018-05" db="EMBL/GenBank/DDBJ databases">
        <title>Genomic Encyclopedia of Archaeal and Bacterial Type Strains, Phase II (KMG-II): from individual species to whole genera.</title>
        <authorList>
            <person name="Goeker M."/>
        </authorList>
    </citation>
    <scope>NUCLEOTIDE SEQUENCE [LARGE SCALE GENOMIC DNA]</scope>
    <source>
        <strain evidence="2 3">DSM 22214</strain>
    </source>
</reference>
<feature type="signal peptide" evidence="1">
    <location>
        <begin position="1"/>
        <end position="23"/>
    </location>
</feature>
<gene>
    <name evidence="2" type="ORF">LV89_02584</name>
</gene>
<keyword evidence="3" id="KW-1185">Reference proteome</keyword>
<accession>A0A316ECB1</accession>
<feature type="chain" id="PRO_5016333931" evidence="1">
    <location>
        <begin position="24"/>
        <end position="214"/>
    </location>
</feature>
<keyword evidence="1" id="KW-0732">Signal</keyword>
<dbReference type="RefSeq" id="WP_109743307.1">
    <property type="nucleotide sequence ID" value="NZ_QGGO01000012.1"/>
</dbReference>
<comment type="caution">
    <text evidence="2">The sequence shown here is derived from an EMBL/GenBank/DDBJ whole genome shotgun (WGS) entry which is preliminary data.</text>
</comment>
<evidence type="ECO:0000256" key="1">
    <source>
        <dbReference type="SAM" id="SignalP"/>
    </source>
</evidence>
<dbReference type="OrthoDB" id="1466765at2"/>
<sequence>MKILFKLTVAAVTCLLVSNISIAQSPKARTNKEILMETVINPDNRVVIKWVSQEEHQSARFIVQRSKDNDTFFDIREIDVKKTVNGDQPQRLQFAFTDVKMLRNTEYYRIMEYDYDGEVYVYSTMAIKPTSPVSIIKSGESSIVRVMVEDSKNLTALMSTESGLGVPCEFELSDNNDVILKPAYSLNGGSYLVKLRSSAGEKQIKFSVKADDLL</sequence>
<protein>
    <submittedName>
        <fullName evidence="2">Uncharacterized protein</fullName>
    </submittedName>
</protein>